<evidence type="ECO:0000313" key="2">
    <source>
        <dbReference type="EMBL" id="CAG8950317.1"/>
    </source>
</evidence>
<evidence type="ECO:0000259" key="1">
    <source>
        <dbReference type="PROSITE" id="PS50097"/>
    </source>
</evidence>
<sequence>MLASLRNNDKYADLEIHCKGKIFKVHKAIVCGQVDFFAACESHTGVVELTEENPAIVGYFIDFLYTDKYEPNEELTTDKFANLGAEEAAILSQSGSKLGAQESAMDPSSSDLLVHSHVYVMADKYMVEPLKILAKKNFNNALSKLGEKDLHIFTSVLENVFEGSPESDRALKDPCVSFACTWYGSLRDRGEFRSFCETNGDVCLYIMDNLHDLVRRPTKVTAQQWKCWICGLILPLPFCARCHREL</sequence>
<dbReference type="SMART" id="SM00225">
    <property type="entry name" value="BTB"/>
    <property type="match status" value="1"/>
</dbReference>
<proteinExistence type="predicted"/>
<dbReference type="OrthoDB" id="6359816at2759"/>
<keyword evidence="3" id="KW-1185">Reference proteome</keyword>
<feature type="domain" description="BTB" evidence="1">
    <location>
        <begin position="12"/>
        <end position="73"/>
    </location>
</feature>
<evidence type="ECO:0000313" key="3">
    <source>
        <dbReference type="Proteomes" id="UP000696280"/>
    </source>
</evidence>
<dbReference type="Proteomes" id="UP000696280">
    <property type="component" value="Unassembled WGS sequence"/>
</dbReference>
<name>A0A9N9PQC6_9HELO</name>
<dbReference type="PROSITE" id="PS50097">
    <property type="entry name" value="BTB"/>
    <property type="match status" value="1"/>
</dbReference>
<dbReference type="PANTHER" id="PTHR47843:SF5">
    <property type="entry name" value="BTB_POZ DOMAIN PROTEIN"/>
    <property type="match status" value="1"/>
</dbReference>
<dbReference type="AlphaFoldDB" id="A0A9N9PQC6"/>
<dbReference type="PANTHER" id="PTHR47843">
    <property type="entry name" value="BTB DOMAIN-CONTAINING PROTEIN-RELATED"/>
    <property type="match status" value="1"/>
</dbReference>
<dbReference type="Gene3D" id="3.30.710.10">
    <property type="entry name" value="Potassium Channel Kv1.1, Chain A"/>
    <property type="match status" value="1"/>
</dbReference>
<dbReference type="InterPro" id="IPR011333">
    <property type="entry name" value="SKP1/BTB/POZ_sf"/>
</dbReference>
<dbReference type="Pfam" id="PF00651">
    <property type="entry name" value="BTB"/>
    <property type="match status" value="1"/>
</dbReference>
<dbReference type="InterPro" id="IPR000210">
    <property type="entry name" value="BTB/POZ_dom"/>
</dbReference>
<dbReference type="CDD" id="cd18186">
    <property type="entry name" value="BTB_POZ_ZBTB_KLHL-like"/>
    <property type="match status" value="1"/>
</dbReference>
<dbReference type="EMBL" id="CAJVRL010000037">
    <property type="protein sequence ID" value="CAG8950317.1"/>
    <property type="molecule type" value="Genomic_DNA"/>
</dbReference>
<protein>
    <recommendedName>
        <fullName evidence="1">BTB domain-containing protein</fullName>
    </recommendedName>
</protein>
<organism evidence="2 3">
    <name type="scientific">Hymenoscyphus fraxineus</name>
    <dbReference type="NCBI Taxonomy" id="746836"/>
    <lineage>
        <taxon>Eukaryota</taxon>
        <taxon>Fungi</taxon>
        <taxon>Dikarya</taxon>
        <taxon>Ascomycota</taxon>
        <taxon>Pezizomycotina</taxon>
        <taxon>Leotiomycetes</taxon>
        <taxon>Helotiales</taxon>
        <taxon>Helotiaceae</taxon>
        <taxon>Hymenoscyphus</taxon>
    </lineage>
</organism>
<comment type="caution">
    <text evidence="2">The sequence shown here is derived from an EMBL/GenBank/DDBJ whole genome shotgun (WGS) entry which is preliminary data.</text>
</comment>
<gene>
    <name evidence="2" type="ORF">HYFRA_00006810</name>
</gene>
<reference evidence="2" key="1">
    <citation type="submission" date="2021-07" db="EMBL/GenBank/DDBJ databases">
        <authorList>
            <person name="Durling M."/>
        </authorList>
    </citation>
    <scope>NUCLEOTIDE SEQUENCE</scope>
</reference>
<dbReference type="SUPFAM" id="SSF54695">
    <property type="entry name" value="POZ domain"/>
    <property type="match status" value="1"/>
</dbReference>
<accession>A0A9N9PQC6</accession>